<dbReference type="Proteomes" id="UP001161017">
    <property type="component" value="Unassembled WGS sequence"/>
</dbReference>
<dbReference type="EMBL" id="JAPUFD010000013">
    <property type="protein sequence ID" value="MDI1491014.1"/>
    <property type="molecule type" value="Genomic_DNA"/>
</dbReference>
<accession>A0AA43QSZ6</accession>
<evidence type="ECO:0000313" key="13">
    <source>
        <dbReference type="EMBL" id="MDI1491014.1"/>
    </source>
</evidence>
<organism evidence="13 14">
    <name type="scientific">Ramalina farinacea</name>
    <dbReference type="NCBI Taxonomy" id="258253"/>
    <lineage>
        <taxon>Eukaryota</taxon>
        <taxon>Fungi</taxon>
        <taxon>Dikarya</taxon>
        <taxon>Ascomycota</taxon>
        <taxon>Pezizomycotina</taxon>
        <taxon>Lecanoromycetes</taxon>
        <taxon>OSLEUM clade</taxon>
        <taxon>Lecanoromycetidae</taxon>
        <taxon>Lecanorales</taxon>
        <taxon>Lecanorineae</taxon>
        <taxon>Ramalinaceae</taxon>
        <taxon>Ramalina</taxon>
    </lineage>
</organism>
<evidence type="ECO:0000256" key="1">
    <source>
        <dbReference type="ARBA" id="ARBA00004477"/>
    </source>
</evidence>
<evidence type="ECO:0000256" key="10">
    <source>
        <dbReference type="ARBA" id="ARBA00023136"/>
    </source>
</evidence>
<evidence type="ECO:0000256" key="2">
    <source>
        <dbReference type="ARBA" id="ARBA00004687"/>
    </source>
</evidence>
<evidence type="ECO:0000256" key="5">
    <source>
        <dbReference type="ARBA" id="ARBA00022676"/>
    </source>
</evidence>
<evidence type="ECO:0000256" key="7">
    <source>
        <dbReference type="ARBA" id="ARBA00022692"/>
    </source>
</evidence>
<sequence length="729" mass="82432">MTGPATASPAMSQDSTVFGIDSTLTLDDAKALQRRAIHRVKAATTAQDILIFLVAFRILNALSIKTFFQPDEYFQSLEPAWELAFGANSGAWVTWEWKHQLRSAIHPALFAAVYRVAAAVAWALHLSPDLRANLLISAPKVAQAVCAALGDYYTWKLGERVFGKGSNEAWASLALTVCSPWQWFCSTRTLSNCLEMTLTVAALNWWPWDWCVEQPQEIGWKEATQEEESDNDYVHVGEGSPQINNSWIADQADETPKERTLITSQILQSLTLDNSLRRCLLLAALAGILRPTNVMIWICFACFALFRTKVSGKFMEVRWVKSPIWVHVTSLELFPATKEQRRILFREGAICGLAILAISMGFDLLYYRKLTLPPLRFLYFNIAQSLAVFYGRNRWDYYLTEGLPLLLTTYLPFGAIGIHHALSPPQNHPTFTNSSVFTRSIKYQFATTCIIVPLVLSLIAHKEVRFIYPLLPLLHLLVASPFTTFFLPAVSPAVTSSSMSALKRLLLGLTLCLNIGIGLFATSSHQTAPISVMSYLRQQHTAHYLSQPPIHTLAPAPSTMTVGFLMPCHSTPWRSHLVFPSIKAWALGCEPPVNLNVSERDTYVDEADLFYANPRHYLVQNLGKPPFPRPKPTWSLFGWLGGTRKLRKGFGREELIEADAWDGKPGKKSWPEYLVFFEEKEVLLRGLLKGSAYRECWRGWNSYGHDDWRRRGDIIAWCLRSQRERRKSD</sequence>
<reference evidence="13" key="1">
    <citation type="journal article" date="2023" name="Genome Biol. Evol.">
        <title>First Whole Genome Sequence and Flow Cytometry Genome Size Data for the Lichen-Forming Fungus Ramalina farinacea (Ascomycota).</title>
        <authorList>
            <person name="Llewellyn T."/>
            <person name="Mian S."/>
            <person name="Hill R."/>
            <person name="Leitch I.J."/>
            <person name="Gaya E."/>
        </authorList>
    </citation>
    <scope>NUCLEOTIDE SEQUENCE</scope>
    <source>
        <strain evidence="13">LIQ254RAFAR</strain>
    </source>
</reference>
<proteinExistence type="inferred from homology"/>
<dbReference type="InterPro" id="IPR005599">
    <property type="entry name" value="GPI_mannosylTrfase"/>
</dbReference>
<keyword evidence="8 12" id="KW-0256">Endoplasmic reticulum</keyword>
<evidence type="ECO:0000256" key="12">
    <source>
        <dbReference type="RuleBase" id="RU363075"/>
    </source>
</evidence>
<dbReference type="AlphaFoldDB" id="A0AA43QSZ6"/>
<feature type="transmembrane region" description="Helical" evidence="12">
    <location>
        <begin position="441"/>
        <end position="459"/>
    </location>
</feature>
<dbReference type="Pfam" id="PF03901">
    <property type="entry name" value="Glyco_transf_22"/>
    <property type="match status" value="1"/>
</dbReference>
<feature type="transmembrane region" description="Helical" evidence="12">
    <location>
        <begin position="373"/>
        <end position="391"/>
    </location>
</feature>
<dbReference type="GO" id="GO:0006506">
    <property type="term" value="P:GPI anchor biosynthetic process"/>
    <property type="evidence" value="ECO:0007669"/>
    <property type="project" value="UniProtKB-KW"/>
</dbReference>
<dbReference type="PANTHER" id="PTHR22760">
    <property type="entry name" value="GLYCOSYLTRANSFERASE"/>
    <property type="match status" value="1"/>
</dbReference>
<evidence type="ECO:0000313" key="14">
    <source>
        <dbReference type="Proteomes" id="UP001161017"/>
    </source>
</evidence>
<feature type="transmembrane region" description="Helical" evidence="12">
    <location>
        <begin position="501"/>
        <end position="521"/>
    </location>
</feature>
<gene>
    <name evidence="13" type="primary">GPI10</name>
    <name evidence="13" type="ORF">OHK93_002219</name>
</gene>
<keyword evidence="6" id="KW-0808">Transferase</keyword>
<comment type="function">
    <text evidence="11">Mannosyltransferase involved in glycosylphosphatidylinositol-anchor biosynthesis. Transfers the third mannose to Man2-GlcN-acyl-PI during GPI precursor assembly.</text>
</comment>
<feature type="transmembrane region" description="Helical" evidence="12">
    <location>
        <begin position="280"/>
        <end position="306"/>
    </location>
</feature>
<dbReference type="EC" id="2.4.1.-" evidence="12"/>
<feature type="transmembrane region" description="Helical" evidence="12">
    <location>
        <begin position="403"/>
        <end position="421"/>
    </location>
</feature>
<comment type="similarity">
    <text evidence="3">Belongs to the glycosyltransferase 22 family. PIGB subfamily.</text>
</comment>
<evidence type="ECO:0000256" key="8">
    <source>
        <dbReference type="ARBA" id="ARBA00022824"/>
    </source>
</evidence>
<dbReference type="GO" id="GO:0005789">
    <property type="term" value="C:endoplasmic reticulum membrane"/>
    <property type="evidence" value="ECO:0007669"/>
    <property type="project" value="UniProtKB-SubCell"/>
</dbReference>
<dbReference type="GO" id="GO:0000026">
    <property type="term" value="F:alpha-1,2-mannosyltransferase activity"/>
    <property type="evidence" value="ECO:0007669"/>
    <property type="project" value="TreeGrafter"/>
</dbReference>
<keyword evidence="9 12" id="KW-1133">Transmembrane helix</keyword>
<comment type="subcellular location">
    <subcellularLocation>
        <location evidence="1 12">Endoplasmic reticulum membrane</location>
        <topology evidence="1 12">Multi-pass membrane protein</topology>
    </subcellularLocation>
</comment>
<keyword evidence="14" id="KW-1185">Reference proteome</keyword>
<evidence type="ECO:0000256" key="11">
    <source>
        <dbReference type="ARBA" id="ARBA00024708"/>
    </source>
</evidence>
<keyword evidence="7 12" id="KW-0812">Transmembrane</keyword>
<feature type="transmembrane region" description="Helical" evidence="12">
    <location>
        <begin position="466"/>
        <end position="489"/>
    </location>
</feature>
<name>A0AA43QSZ6_9LECA</name>
<keyword evidence="4" id="KW-0337">GPI-anchor biosynthesis</keyword>
<protein>
    <recommendedName>
        <fullName evidence="12">Mannosyltransferase</fullName>
        <ecNumber evidence="12">2.4.1.-</ecNumber>
    </recommendedName>
</protein>
<evidence type="ECO:0000256" key="3">
    <source>
        <dbReference type="ARBA" id="ARBA00006065"/>
    </source>
</evidence>
<comment type="caution">
    <text evidence="13">The sequence shown here is derived from an EMBL/GenBank/DDBJ whole genome shotgun (WGS) entry which is preliminary data.</text>
</comment>
<evidence type="ECO:0000256" key="4">
    <source>
        <dbReference type="ARBA" id="ARBA00022502"/>
    </source>
</evidence>
<evidence type="ECO:0000256" key="6">
    <source>
        <dbReference type="ARBA" id="ARBA00022679"/>
    </source>
</evidence>
<feature type="transmembrane region" description="Helical" evidence="12">
    <location>
        <begin position="348"/>
        <end position="367"/>
    </location>
</feature>
<dbReference type="PANTHER" id="PTHR22760:SF4">
    <property type="entry name" value="GPI MANNOSYLTRANSFERASE 3"/>
    <property type="match status" value="1"/>
</dbReference>
<evidence type="ECO:0000256" key="9">
    <source>
        <dbReference type="ARBA" id="ARBA00022989"/>
    </source>
</evidence>
<comment type="pathway">
    <text evidence="2">Glycolipid biosynthesis; glycosylphosphatidylinositol-anchor biosynthesis.</text>
</comment>
<keyword evidence="5 12" id="KW-0328">Glycosyltransferase</keyword>
<keyword evidence="10 12" id="KW-0472">Membrane</keyword>